<dbReference type="CDD" id="cd06577">
    <property type="entry name" value="PASTA_pknB"/>
    <property type="match status" value="1"/>
</dbReference>
<dbReference type="EMBL" id="WNHQ01002112">
    <property type="protein sequence ID" value="MTV75399.1"/>
    <property type="molecule type" value="Genomic_DNA"/>
</dbReference>
<sequence>MTEETYQPQAPKKHRFKMRYLILLASLVLVAASLIWILSRTPATIAIPDVAGQTVAEAKATLKKANFEIGEEKTEASEKVEEGRIIRTD</sequence>
<gene>
    <name evidence="4" type="ORF">GM540_15805</name>
</gene>
<evidence type="ECO:0000313" key="5">
    <source>
        <dbReference type="Proteomes" id="UP000483094"/>
    </source>
</evidence>
<feature type="non-terminal residue" evidence="4">
    <location>
        <position position="89"/>
    </location>
</feature>
<evidence type="ECO:0000256" key="2">
    <source>
        <dbReference type="SAM" id="Phobius"/>
    </source>
</evidence>
<keyword evidence="2" id="KW-0812">Transmembrane</keyword>
<proteinExistence type="predicted"/>
<name>A0A6G2DFT5_STREE</name>
<evidence type="ECO:0000313" key="4">
    <source>
        <dbReference type="EMBL" id="MTV75399.1"/>
    </source>
</evidence>
<dbReference type="Pfam" id="PF03793">
    <property type="entry name" value="PASTA"/>
    <property type="match status" value="1"/>
</dbReference>
<comment type="caution">
    <text evidence="4">The sequence shown here is derived from an EMBL/GenBank/DDBJ whole genome shotgun (WGS) entry which is preliminary data.</text>
</comment>
<evidence type="ECO:0000256" key="1">
    <source>
        <dbReference type="ARBA" id="ARBA00004162"/>
    </source>
</evidence>
<dbReference type="AlphaFoldDB" id="A0A6G2DFT5"/>
<dbReference type="GO" id="GO:0005886">
    <property type="term" value="C:plasma membrane"/>
    <property type="evidence" value="ECO:0007669"/>
    <property type="project" value="UniProtKB-SubCell"/>
</dbReference>
<dbReference type="PROSITE" id="PS51178">
    <property type="entry name" value="PASTA"/>
    <property type="match status" value="1"/>
</dbReference>
<keyword evidence="2" id="KW-0472">Membrane</keyword>
<dbReference type="InterPro" id="IPR005543">
    <property type="entry name" value="PASTA_dom"/>
</dbReference>
<evidence type="ECO:0000259" key="3">
    <source>
        <dbReference type="PROSITE" id="PS51178"/>
    </source>
</evidence>
<keyword evidence="2" id="KW-1133">Transmembrane helix</keyword>
<feature type="transmembrane region" description="Helical" evidence="2">
    <location>
        <begin position="20"/>
        <end position="38"/>
    </location>
</feature>
<organism evidence="4 5">
    <name type="scientific">Streptococcus pneumoniae</name>
    <dbReference type="NCBI Taxonomy" id="1313"/>
    <lineage>
        <taxon>Bacteria</taxon>
        <taxon>Bacillati</taxon>
        <taxon>Bacillota</taxon>
        <taxon>Bacilli</taxon>
        <taxon>Lactobacillales</taxon>
        <taxon>Streptococcaceae</taxon>
        <taxon>Streptococcus</taxon>
    </lineage>
</organism>
<comment type="subcellular location">
    <subcellularLocation>
        <location evidence="1">Cell membrane</location>
        <topology evidence="1">Single-pass membrane protein</topology>
    </subcellularLocation>
</comment>
<feature type="domain" description="PASTA" evidence="3">
    <location>
        <begin position="41"/>
        <end position="89"/>
    </location>
</feature>
<dbReference type="Proteomes" id="UP000483094">
    <property type="component" value="Unassembled WGS sequence"/>
</dbReference>
<dbReference type="Gene3D" id="3.30.10.20">
    <property type="match status" value="1"/>
</dbReference>
<accession>A0A6G2DFT5</accession>
<protein>
    <submittedName>
        <fullName evidence="4">PASTA domain-containing protein</fullName>
    </submittedName>
</protein>
<reference evidence="4 5" key="1">
    <citation type="submission" date="2019-11" db="EMBL/GenBank/DDBJ databases">
        <title>Growth characteristics of pneumococcus vary with the chemical composition of the capsule and with environmental conditions.</title>
        <authorList>
            <person name="Tothpal A."/>
            <person name="Desobry K."/>
            <person name="Joshi S."/>
            <person name="Wyllie A.L."/>
            <person name="Weinberger D.M."/>
        </authorList>
    </citation>
    <scope>NUCLEOTIDE SEQUENCE [LARGE SCALE GENOMIC DNA]</scope>
    <source>
        <strain evidence="5">pnumococcus19F</strain>
    </source>
</reference>